<name>A0A1B7VQV4_APHFL</name>
<dbReference type="AlphaFoldDB" id="A0A1B7VQV4"/>
<evidence type="ECO:0000313" key="2">
    <source>
        <dbReference type="EMBL" id="OBQ23208.1"/>
    </source>
</evidence>
<evidence type="ECO:0000313" key="3">
    <source>
        <dbReference type="Proteomes" id="UP000092382"/>
    </source>
</evidence>
<dbReference type="PATRIC" id="fig|1710894.3.peg.1497"/>
<evidence type="ECO:0008006" key="4">
    <source>
        <dbReference type="Google" id="ProtNLM"/>
    </source>
</evidence>
<dbReference type="Proteomes" id="UP000092382">
    <property type="component" value="Unassembled WGS sequence"/>
</dbReference>
<feature type="coiled-coil region" evidence="1">
    <location>
        <begin position="9"/>
        <end position="77"/>
    </location>
</feature>
<dbReference type="InterPro" id="IPR027267">
    <property type="entry name" value="AH/BAR_dom_sf"/>
</dbReference>
<proteinExistence type="predicted"/>
<dbReference type="STRING" id="1803587.GCA_001593825_00481"/>
<comment type="caution">
    <text evidence="2">The sequence shown here is derived from an EMBL/GenBank/DDBJ whole genome shotgun (WGS) entry which is preliminary data.</text>
</comment>
<evidence type="ECO:0000256" key="1">
    <source>
        <dbReference type="SAM" id="Coils"/>
    </source>
</evidence>
<reference evidence="2 3" key="1">
    <citation type="submission" date="2015-09" db="EMBL/GenBank/DDBJ databases">
        <title>Whole genome shotgun sequence assembly of Aphanizomenon flos-aquae UKL13.</title>
        <authorList>
            <person name="Driscoll C."/>
        </authorList>
    </citation>
    <scope>NUCLEOTIDE SEQUENCE [LARGE SCALE GENOMIC DNA]</scope>
    <source>
        <strain evidence="2">MDT13</strain>
    </source>
</reference>
<gene>
    <name evidence="2" type="ORF">AN481_15100</name>
</gene>
<organism evidence="2 3">
    <name type="scientific">Aphanizomenon flos-aquae LD13</name>
    <dbReference type="NCBI Taxonomy" id="1710894"/>
    <lineage>
        <taxon>Bacteria</taxon>
        <taxon>Bacillati</taxon>
        <taxon>Cyanobacteriota</taxon>
        <taxon>Cyanophyceae</taxon>
        <taxon>Nostocales</taxon>
        <taxon>Aphanizomenonaceae</taxon>
        <taxon>Aphanizomenon</taxon>
    </lineage>
</organism>
<keyword evidence="1" id="KW-0175">Coiled coil</keyword>
<sequence>MTNLEENFQRDFAQELEEVETSLRFLKDRYTQVQNDQQQQAQWQQKLKNLKQNSKQTPEIKNELTRLQKQLETLEINLESQLFSWSSLKRPFWQAIRFGGLGVIIGWLLRSWVG</sequence>
<accession>A0A1B7VQV4</accession>
<protein>
    <recommendedName>
        <fullName evidence="4">DUF2203 domain-containing protein</fullName>
    </recommendedName>
</protein>
<dbReference type="EMBL" id="LJOY01000058">
    <property type="protein sequence ID" value="OBQ23208.1"/>
    <property type="molecule type" value="Genomic_DNA"/>
</dbReference>
<dbReference type="Gene3D" id="1.20.1270.60">
    <property type="entry name" value="Arfaptin homology (AH) domain/BAR domain"/>
    <property type="match status" value="1"/>
</dbReference>